<dbReference type="FunFam" id="3.30.160.60:FF:000264">
    <property type="entry name" value="Zinc finger protein 236"/>
    <property type="match status" value="1"/>
</dbReference>
<dbReference type="EMBL" id="CAXIEN010000573">
    <property type="protein sequence ID" value="CAL1300728.1"/>
    <property type="molecule type" value="Genomic_DNA"/>
</dbReference>
<dbReference type="SMART" id="SM00355">
    <property type="entry name" value="ZnF_C2H2"/>
    <property type="match status" value="6"/>
</dbReference>
<dbReference type="InterPro" id="IPR012337">
    <property type="entry name" value="RNaseH-like_sf"/>
</dbReference>
<dbReference type="InterPro" id="IPR004211">
    <property type="entry name" value="Endonuclease_7"/>
</dbReference>
<dbReference type="InterPro" id="IPR036397">
    <property type="entry name" value="RNaseH_sf"/>
</dbReference>
<dbReference type="InterPro" id="IPR043502">
    <property type="entry name" value="DNA/RNA_pol_sf"/>
</dbReference>
<dbReference type="InterPro" id="IPR036236">
    <property type="entry name" value="Znf_C2H2_sf"/>
</dbReference>
<dbReference type="GO" id="GO:0071897">
    <property type="term" value="P:DNA biosynthetic process"/>
    <property type="evidence" value="ECO:0007669"/>
    <property type="project" value="UniProtKB-ARBA"/>
</dbReference>
<evidence type="ECO:0000256" key="5">
    <source>
        <dbReference type="SAM" id="MobiDB-lite"/>
    </source>
</evidence>
<dbReference type="Gene3D" id="3.30.160.60">
    <property type="entry name" value="Classic Zinc Finger"/>
    <property type="match status" value="4"/>
</dbReference>
<dbReference type="SUPFAM" id="SSF53098">
    <property type="entry name" value="Ribonuclease H-like"/>
    <property type="match status" value="1"/>
</dbReference>
<name>A0AAV2BWS3_9ARAC</name>
<protein>
    <recommendedName>
        <fullName evidence="6">C2H2-type domain-containing protein</fullName>
    </recommendedName>
</protein>
<feature type="domain" description="C2H2-type" evidence="6">
    <location>
        <begin position="220"/>
        <end position="243"/>
    </location>
</feature>
<feature type="non-terminal residue" evidence="7">
    <location>
        <position position="1371"/>
    </location>
</feature>
<keyword evidence="2 4" id="KW-0863">Zinc-finger</keyword>
<dbReference type="InterPro" id="IPR013087">
    <property type="entry name" value="Znf_C2H2_type"/>
</dbReference>
<dbReference type="GO" id="GO:0042575">
    <property type="term" value="C:DNA polymerase complex"/>
    <property type="evidence" value="ECO:0007669"/>
    <property type="project" value="UniProtKB-ARBA"/>
</dbReference>
<organism evidence="7 8">
    <name type="scientific">Larinioides sclopetarius</name>
    <dbReference type="NCBI Taxonomy" id="280406"/>
    <lineage>
        <taxon>Eukaryota</taxon>
        <taxon>Metazoa</taxon>
        <taxon>Ecdysozoa</taxon>
        <taxon>Arthropoda</taxon>
        <taxon>Chelicerata</taxon>
        <taxon>Arachnida</taxon>
        <taxon>Araneae</taxon>
        <taxon>Araneomorphae</taxon>
        <taxon>Entelegynae</taxon>
        <taxon>Araneoidea</taxon>
        <taxon>Araneidae</taxon>
        <taxon>Larinioides</taxon>
    </lineage>
</organism>
<feature type="domain" description="C2H2-type" evidence="6">
    <location>
        <begin position="270"/>
        <end position="297"/>
    </location>
</feature>
<feature type="region of interest" description="Disordered" evidence="5">
    <location>
        <begin position="158"/>
        <end position="186"/>
    </location>
</feature>
<dbReference type="Pfam" id="PF02945">
    <property type="entry name" value="Endonuclease_7"/>
    <property type="match status" value="1"/>
</dbReference>
<keyword evidence="8" id="KW-1185">Reference proteome</keyword>
<evidence type="ECO:0000313" key="8">
    <source>
        <dbReference type="Proteomes" id="UP001497382"/>
    </source>
</evidence>
<proteinExistence type="predicted"/>
<dbReference type="Gene3D" id="3.30.420.10">
    <property type="entry name" value="Ribonuclease H-like superfamily/Ribonuclease H"/>
    <property type="match status" value="1"/>
</dbReference>
<dbReference type="Pfam" id="PF00096">
    <property type="entry name" value="zf-C2H2"/>
    <property type="match status" value="4"/>
</dbReference>
<dbReference type="PROSITE" id="PS50157">
    <property type="entry name" value="ZINC_FINGER_C2H2_2"/>
    <property type="match status" value="5"/>
</dbReference>
<evidence type="ECO:0000313" key="7">
    <source>
        <dbReference type="EMBL" id="CAL1300728.1"/>
    </source>
</evidence>
<dbReference type="Proteomes" id="UP001497382">
    <property type="component" value="Unassembled WGS sequence"/>
</dbReference>
<dbReference type="PANTHER" id="PTHR31511">
    <property type="entry name" value="PROTEIN CBG23764"/>
    <property type="match status" value="1"/>
</dbReference>
<feature type="domain" description="C2H2-type" evidence="6">
    <location>
        <begin position="325"/>
        <end position="348"/>
    </location>
</feature>
<dbReference type="PROSITE" id="PS00028">
    <property type="entry name" value="ZINC_FINGER_C2H2_1"/>
    <property type="match status" value="5"/>
</dbReference>
<sequence>MMDQRRLSVSSLSSLDSNQDKYDYACMEGMNALEMQSEWESSNVVWDEPPCTSGYRGITPLAEHIEQRLSVSSLSSLDSNQDKYGYACMEGMNALEMQSEWESSNVVWDEPPCTSGYRETTSPAEHIEQRLSVSSLDRNQDKFNDFTTHTTNEEMNAVELSPEVSNPVSNKELNTSSDYRDPATPTTRSRHFICPTCSKSFTWKKSLVLHMKIHNGEKLFTCEICKKSFCRNDSLKRHMKIHAIKINNQAIAPKDHSKQDAEIQSTENELKCNVCDKTFGRNDHLKRHMKIHEEGNDFKCPLCDQTFQRKHGFAMHMQKHQEIKYDCQKCDRSFLSLQNLNRHVRVTHPEIQLTSVKRKANSTPAEEKLKSEIEGKGAVKWYGVVKAVFKRKRDDREEERCTPYFRSSVQIELVPDTVGDHIPLAFTKISEAVDEFLRRGSGWILDKIVHFELCVAKYHPLRASSYIPLPKKLAEKKAVLNIQNEDQKCLVWCLIAHKMNVHTHDSFRVSHYTPHEQDIKLDGVACPVLLNKIPTVERLNNLRINVFGYEENQVFPLYISKREDMDCVNLLLIATEESQHYCLIRSMSRLLGDLIKHDGRRHYCYRCLHRFAKAETLEEHFKYCNAHSPQHIKMPEKGENIIKFVNVHYQQPLPYIIYADFESLIVKEVHTKGNTETIARHVACGYAYIIIGPDGRSVKPITVYRGENAVQHFMINILKEKDELAAKLTSIVPIIMTPQDELNFRSATHCSICKKVLKGDRVRDHDHLTGRYRGALHSSCNLKFRLSKKIPVVFHNLRNYDGHLIMQEIGKLKDYEISVVPTTMEKYITFSLSKKYNKIKVSLNFIDSYQFLSTSLEKLVQNLTVDKFIILKENFPHRDISLLLRKGVYPYEYMDSFQKCEEPGLPSIQSFESILTGSGISVDDYRHAQSVWDYFHLKNMGDYHDLYVKSDVLQLADVFENFRKLCQIYYGLDCVHLFTAPGLAWQSSLKMTDQPLELFTDINMHLFIEQGIRGGISVITKRFSEANNKYLPTFDMSKSMKHIIYLDCNNLYGASMVESLPYAGFEWISADVSLDWIQSISQDSSEGYIFEVDLEYPQEFHDLHNDYPLAPEKMNIQFEDLSEFSKAVLNGMKYVSSTKLVPNLKNKRNYITYYKNLQFYIKQGLKIEKIHKILKFQQKPWLKKYIMFNTEQSKNSKSAFEKDFFKLMNNSVYGKTMENIRNRVDIQLVNDEKKAQKLVADPSFKRFQIFDNELVGVERSKKCLTLDKPIYVGFVILELSKLIMYNFHYNVIKKEYGDRAQLLFTDTDSLTYEVETEDIYQDMSRHMDIYDTSDYPRDHFLFSESNKKKIGCFKDELHSKPIIEFIGLRPK</sequence>
<gene>
    <name evidence="7" type="ORF">LARSCL_LOCUS22086</name>
</gene>
<dbReference type="GO" id="GO:0008270">
    <property type="term" value="F:zinc ion binding"/>
    <property type="evidence" value="ECO:0007669"/>
    <property type="project" value="UniProtKB-KW"/>
</dbReference>
<dbReference type="FunFam" id="3.30.160.60:FF:000065">
    <property type="entry name" value="B-cell CLL/lymphoma 6, member B"/>
    <property type="match status" value="2"/>
</dbReference>
<dbReference type="PANTHER" id="PTHR31511:SF12">
    <property type="entry name" value="RHO TERMINATION FACTOR N-TERMINAL DOMAIN-CONTAINING PROTEIN"/>
    <property type="match status" value="1"/>
</dbReference>
<keyword evidence="3" id="KW-0862">Zinc</keyword>
<evidence type="ECO:0000256" key="2">
    <source>
        <dbReference type="ARBA" id="ARBA00022771"/>
    </source>
</evidence>
<dbReference type="SUPFAM" id="SSF56672">
    <property type="entry name" value="DNA/RNA polymerases"/>
    <property type="match status" value="1"/>
</dbReference>
<comment type="caution">
    <text evidence="7">The sequence shown here is derived from an EMBL/GenBank/DDBJ whole genome shotgun (WGS) entry which is preliminary data.</text>
</comment>
<evidence type="ECO:0000256" key="1">
    <source>
        <dbReference type="ARBA" id="ARBA00022723"/>
    </source>
</evidence>
<reference evidence="7 8" key="1">
    <citation type="submission" date="2024-04" db="EMBL/GenBank/DDBJ databases">
        <authorList>
            <person name="Rising A."/>
            <person name="Reimegard J."/>
            <person name="Sonavane S."/>
            <person name="Akerstrom W."/>
            <person name="Nylinder S."/>
            <person name="Hedman E."/>
            <person name="Kallberg Y."/>
        </authorList>
    </citation>
    <scope>NUCLEOTIDE SEQUENCE [LARGE SCALE GENOMIC DNA]</scope>
</reference>
<evidence type="ECO:0000259" key="6">
    <source>
        <dbReference type="PROSITE" id="PS50157"/>
    </source>
</evidence>
<feature type="domain" description="C2H2-type" evidence="6">
    <location>
        <begin position="192"/>
        <end position="219"/>
    </location>
</feature>
<keyword evidence="1" id="KW-0479">Metal-binding</keyword>
<evidence type="ECO:0000256" key="3">
    <source>
        <dbReference type="ARBA" id="ARBA00022833"/>
    </source>
</evidence>
<dbReference type="SUPFAM" id="SSF57667">
    <property type="entry name" value="beta-beta-alpha zinc fingers"/>
    <property type="match status" value="3"/>
</dbReference>
<evidence type="ECO:0000256" key="4">
    <source>
        <dbReference type="PROSITE-ProRule" id="PRU00042"/>
    </source>
</evidence>
<dbReference type="GO" id="GO:0003676">
    <property type="term" value="F:nucleic acid binding"/>
    <property type="evidence" value="ECO:0007669"/>
    <property type="project" value="InterPro"/>
</dbReference>
<feature type="domain" description="C2H2-type" evidence="6">
    <location>
        <begin position="298"/>
        <end position="325"/>
    </location>
</feature>
<feature type="compositionally biased region" description="Polar residues" evidence="5">
    <location>
        <begin position="163"/>
        <end position="177"/>
    </location>
</feature>
<accession>A0AAV2BWS3</accession>